<dbReference type="Gene3D" id="3.40.50.300">
    <property type="entry name" value="P-loop containing nucleotide triphosphate hydrolases"/>
    <property type="match status" value="1"/>
</dbReference>
<dbReference type="AlphaFoldDB" id="A0A1C2EDM6"/>
<dbReference type="GO" id="GO:0015833">
    <property type="term" value="P:peptide transport"/>
    <property type="evidence" value="ECO:0007669"/>
    <property type="project" value="InterPro"/>
</dbReference>
<dbReference type="CDD" id="cd03257">
    <property type="entry name" value="ABC_NikE_OppD_transporters"/>
    <property type="match status" value="1"/>
</dbReference>
<keyword evidence="3" id="KW-0813">Transport</keyword>
<protein>
    <submittedName>
        <fullName evidence="7">Peptide ABC transporter ATP-binding protein</fullName>
    </submittedName>
</protein>
<name>A0A1C2EDM6_9HYPH</name>
<dbReference type="PROSITE" id="PS50893">
    <property type="entry name" value="ABC_TRANSPORTER_2"/>
    <property type="match status" value="1"/>
</dbReference>
<evidence type="ECO:0000259" key="6">
    <source>
        <dbReference type="PROSITE" id="PS50893"/>
    </source>
</evidence>
<reference evidence="7 8" key="1">
    <citation type="submission" date="2016-08" db="EMBL/GenBank/DDBJ databases">
        <title>Whole genome sequence of Mesorhizobium sp. strain UASWS1009 isolated from industrial sewage.</title>
        <authorList>
            <person name="Crovadore J."/>
            <person name="Calmin G."/>
            <person name="Chablais R."/>
            <person name="Cochard B."/>
            <person name="Lefort F."/>
        </authorList>
    </citation>
    <scope>NUCLEOTIDE SEQUENCE [LARGE SCALE GENOMIC DNA]</scope>
    <source>
        <strain evidence="7 8">UASWS1009</strain>
    </source>
</reference>
<dbReference type="GO" id="GO:0005886">
    <property type="term" value="C:plasma membrane"/>
    <property type="evidence" value="ECO:0007669"/>
    <property type="project" value="UniProtKB-SubCell"/>
</dbReference>
<dbReference type="RefSeq" id="WP_065996676.1">
    <property type="nucleotide sequence ID" value="NZ_MDEO01000019.1"/>
</dbReference>
<proteinExistence type="inferred from homology"/>
<dbReference type="PANTHER" id="PTHR43776">
    <property type="entry name" value="TRANSPORT ATP-BINDING PROTEIN"/>
    <property type="match status" value="1"/>
</dbReference>
<comment type="similarity">
    <text evidence="2">Belongs to the ABC transporter superfamily.</text>
</comment>
<dbReference type="EMBL" id="MDEO01000019">
    <property type="protein sequence ID" value="OCX24961.1"/>
    <property type="molecule type" value="Genomic_DNA"/>
</dbReference>
<evidence type="ECO:0000313" key="8">
    <source>
        <dbReference type="Proteomes" id="UP000094412"/>
    </source>
</evidence>
<dbReference type="InterPro" id="IPR013563">
    <property type="entry name" value="Oligopep_ABC_C"/>
</dbReference>
<feature type="domain" description="ABC transporter" evidence="6">
    <location>
        <begin position="5"/>
        <end position="253"/>
    </location>
</feature>
<dbReference type="SUPFAM" id="SSF52540">
    <property type="entry name" value="P-loop containing nucleoside triphosphate hydrolases"/>
    <property type="match status" value="1"/>
</dbReference>
<dbReference type="OrthoDB" id="9815712at2"/>
<keyword evidence="8" id="KW-1185">Reference proteome</keyword>
<dbReference type="InterPro" id="IPR050319">
    <property type="entry name" value="ABC_transp_ATP-bind"/>
</dbReference>
<accession>A0A1C2EDM6</accession>
<evidence type="ECO:0000256" key="3">
    <source>
        <dbReference type="ARBA" id="ARBA00022448"/>
    </source>
</evidence>
<dbReference type="GO" id="GO:0005524">
    <property type="term" value="F:ATP binding"/>
    <property type="evidence" value="ECO:0007669"/>
    <property type="project" value="UniProtKB-KW"/>
</dbReference>
<evidence type="ECO:0000313" key="7">
    <source>
        <dbReference type="EMBL" id="OCX24961.1"/>
    </source>
</evidence>
<dbReference type="FunFam" id="3.40.50.300:FF:000016">
    <property type="entry name" value="Oligopeptide ABC transporter ATP-binding component"/>
    <property type="match status" value="1"/>
</dbReference>
<dbReference type="PANTHER" id="PTHR43776:SF7">
    <property type="entry name" value="D,D-DIPEPTIDE TRANSPORT ATP-BINDING PROTEIN DDPF-RELATED"/>
    <property type="match status" value="1"/>
</dbReference>
<dbReference type="Pfam" id="PF08352">
    <property type="entry name" value="oligo_HPY"/>
    <property type="match status" value="1"/>
</dbReference>
<evidence type="ECO:0000256" key="4">
    <source>
        <dbReference type="ARBA" id="ARBA00022741"/>
    </source>
</evidence>
<keyword evidence="5 7" id="KW-0067">ATP-binding</keyword>
<dbReference type="InterPro" id="IPR017871">
    <property type="entry name" value="ABC_transporter-like_CS"/>
</dbReference>
<comment type="caution">
    <text evidence="7">The sequence shown here is derived from an EMBL/GenBank/DDBJ whole genome shotgun (WGS) entry which is preliminary data.</text>
</comment>
<evidence type="ECO:0000256" key="1">
    <source>
        <dbReference type="ARBA" id="ARBA00004417"/>
    </source>
</evidence>
<comment type="subcellular location">
    <subcellularLocation>
        <location evidence="1">Cell inner membrane</location>
        <topology evidence="1">Peripheral membrane protein</topology>
    </subcellularLocation>
</comment>
<dbReference type="GO" id="GO:0055085">
    <property type="term" value="P:transmembrane transport"/>
    <property type="evidence" value="ECO:0007669"/>
    <property type="project" value="UniProtKB-ARBA"/>
</dbReference>
<dbReference type="Proteomes" id="UP000094412">
    <property type="component" value="Unassembled WGS sequence"/>
</dbReference>
<evidence type="ECO:0000256" key="5">
    <source>
        <dbReference type="ARBA" id="ARBA00022840"/>
    </source>
</evidence>
<dbReference type="Pfam" id="PF00005">
    <property type="entry name" value="ABC_tran"/>
    <property type="match status" value="1"/>
</dbReference>
<gene>
    <name evidence="7" type="ORF">QV13_01230</name>
</gene>
<sequence length="342" mass="36770">MAALLKIRDLRVSFSIGAKFFGRGRNVRAVDGIDLDVTAGETLAIVGESGCGKTTLGRTIAMLQRPSSGSVEFMGVRLDRLRSKDLRNARRSMQMIFQDPNASLDPRQSVEAIVTEPLLIAGASTALRKQRAAELLDVVGLGAEAGMRLPRAFSGGQRQRIGIARALAASPKLIICDEPLSALDVSIQAQIVNLLIELQRRFGLTYIFISHDLAVVRQMASRIAVMYLGTVVELADAERLFAAPRHPYTVALLSAVPTLGGPVHSAMEPLLASGDPPSPLNMPRGCRFHPRCWLRKKLGDPAICTSQEPRLVATDTHQAACHFADETAAHAAAPLPVAAEAF</sequence>
<dbReference type="InterPro" id="IPR027417">
    <property type="entry name" value="P-loop_NTPase"/>
</dbReference>
<dbReference type="GO" id="GO:0016887">
    <property type="term" value="F:ATP hydrolysis activity"/>
    <property type="evidence" value="ECO:0007669"/>
    <property type="project" value="InterPro"/>
</dbReference>
<keyword evidence="4" id="KW-0547">Nucleotide-binding</keyword>
<dbReference type="PROSITE" id="PS00211">
    <property type="entry name" value="ABC_TRANSPORTER_1"/>
    <property type="match status" value="1"/>
</dbReference>
<dbReference type="InterPro" id="IPR003593">
    <property type="entry name" value="AAA+_ATPase"/>
</dbReference>
<evidence type="ECO:0000256" key="2">
    <source>
        <dbReference type="ARBA" id="ARBA00005417"/>
    </source>
</evidence>
<dbReference type="InterPro" id="IPR003439">
    <property type="entry name" value="ABC_transporter-like_ATP-bd"/>
</dbReference>
<organism evidence="7 8">
    <name type="scientific">Mesorhizobium hungaricum</name>
    <dbReference type="NCBI Taxonomy" id="1566387"/>
    <lineage>
        <taxon>Bacteria</taxon>
        <taxon>Pseudomonadati</taxon>
        <taxon>Pseudomonadota</taxon>
        <taxon>Alphaproteobacteria</taxon>
        <taxon>Hyphomicrobiales</taxon>
        <taxon>Phyllobacteriaceae</taxon>
        <taxon>Mesorhizobium</taxon>
    </lineage>
</organism>
<dbReference type="NCBIfam" id="TIGR01727">
    <property type="entry name" value="oligo_HPY"/>
    <property type="match status" value="1"/>
</dbReference>
<dbReference type="SMART" id="SM00382">
    <property type="entry name" value="AAA"/>
    <property type="match status" value="1"/>
</dbReference>
<dbReference type="STRING" id="1566387.QV13_01230"/>